<reference evidence="2" key="2">
    <citation type="submission" date="2020-04" db="EMBL/GenBank/DDBJ databases">
        <authorList>
            <consortium name="NCBI Genome Project"/>
        </authorList>
    </citation>
    <scope>NUCLEOTIDE SEQUENCE</scope>
    <source>
        <strain evidence="2">CBS 342.82</strain>
    </source>
</reference>
<evidence type="ECO:0000313" key="2">
    <source>
        <dbReference type="RefSeq" id="XP_033463641.1"/>
    </source>
</evidence>
<dbReference type="RefSeq" id="XP_033463641.1">
    <property type="nucleotide sequence ID" value="XM_033598965.1"/>
</dbReference>
<reference evidence="2" key="3">
    <citation type="submission" date="2025-08" db="UniProtKB">
        <authorList>
            <consortium name="RefSeq"/>
        </authorList>
    </citation>
    <scope>IDENTIFICATION</scope>
    <source>
        <strain evidence="2">CBS 342.82</strain>
    </source>
</reference>
<dbReference type="Proteomes" id="UP000504637">
    <property type="component" value="Unplaced"/>
</dbReference>
<dbReference type="AlphaFoldDB" id="A0A6J3MF57"/>
<name>A0A6J3MF57_9PEZI</name>
<organism evidence="2">
    <name type="scientific">Dissoconium aciculare CBS 342.82</name>
    <dbReference type="NCBI Taxonomy" id="1314786"/>
    <lineage>
        <taxon>Eukaryota</taxon>
        <taxon>Fungi</taxon>
        <taxon>Dikarya</taxon>
        <taxon>Ascomycota</taxon>
        <taxon>Pezizomycotina</taxon>
        <taxon>Dothideomycetes</taxon>
        <taxon>Dothideomycetidae</taxon>
        <taxon>Mycosphaerellales</taxon>
        <taxon>Dissoconiaceae</taxon>
        <taxon>Dissoconium</taxon>
    </lineage>
</organism>
<evidence type="ECO:0000313" key="1">
    <source>
        <dbReference type="Proteomes" id="UP000504637"/>
    </source>
</evidence>
<accession>A0A6J3MF57</accession>
<dbReference type="GeneID" id="54356764"/>
<sequence>MMERKNHLCQFLLPEPFPLSSLERHAVDFLIDPFLRSMLSRVMIPRRPHGNITLSSLLCSLDRHGTAKTNETRTPIFTFSSLRLLFLSFPLQKTIPSCLPPPQFLNICSSQPISCECSPPKAGIAGNSGTSLSLTRFDSRGFSDPAAGSSATASSMPPSSWALANPLRRPPNHVLERLLRSERGCDCDCDGCCCCCGCDEAGAAEEDAMLKPGDCGLLLVVARVSCEARGRFSEPREEEKDFRRLRRLNSLRGLSSTGLCLALSARVRELISAAEE</sequence>
<keyword evidence="1" id="KW-1185">Reference proteome</keyword>
<protein>
    <submittedName>
        <fullName evidence="2">Uncharacterized protein</fullName>
    </submittedName>
</protein>
<gene>
    <name evidence="2" type="ORF">K489DRAFT_120753</name>
</gene>
<reference evidence="2" key="1">
    <citation type="submission" date="2020-01" db="EMBL/GenBank/DDBJ databases">
        <authorList>
            <consortium name="DOE Joint Genome Institute"/>
            <person name="Haridas S."/>
            <person name="Albert R."/>
            <person name="Binder M."/>
            <person name="Bloem J."/>
            <person name="Labutti K."/>
            <person name="Salamov A."/>
            <person name="Andreopoulos B."/>
            <person name="Baker S.E."/>
            <person name="Barry K."/>
            <person name="Bills G."/>
            <person name="Bluhm B.H."/>
            <person name="Cannon C."/>
            <person name="Castanera R."/>
            <person name="Culley D.E."/>
            <person name="Daum C."/>
            <person name="Ezra D."/>
            <person name="Gonzalez J.B."/>
            <person name="Henrissat B."/>
            <person name="Kuo A."/>
            <person name="Liang C."/>
            <person name="Lipzen A."/>
            <person name="Lutzoni F."/>
            <person name="Magnuson J."/>
            <person name="Mondo S."/>
            <person name="Nolan M."/>
            <person name="Ohm R."/>
            <person name="Pangilinan J."/>
            <person name="Park H.-J."/>
            <person name="Ramirez L."/>
            <person name="Alfaro M."/>
            <person name="Sun H."/>
            <person name="Tritt A."/>
            <person name="Yoshinaga Y."/>
            <person name="Zwiers L.-H."/>
            <person name="Turgeon B.G."/>
            <person name="Goodwin S.B."/>
            <person name="Spatafora J.W."/>
            <person name="Crous P.W."/>
            <person name="Grigoriev I.V."/>
        </authorList>
    </citation>
    <scope>NUCLEOTIDE SEQUENCE</scope>
    <source>
        <strain evidence="2">CBS 342.82</strain>
    </source>
</reference>
<proteinExistence type="predicted"/>